<dbReference type="UniPathway" id="UPA00253">
    <property type="reaction ID" value="UER00600"/>
</dbReference>
<dbReference type="GO" id="GO:0009435">
    <property type="term" value="P:NAD+ biosynthetic process"/>
    <property type="evidence" value="ECO:0007669"/>
    <property type="project" value="UniProtKB-UniPathway"/>
</dbReference>
<evidence type="ECO:0000256" key="2">
    <source>
        <dbReference type="ARBA" id="ARBA00004173"/>
    </source>
</evidence>
<evidence type="ECO:0000313" key="16">
    <source>
        <dbReference type="Proteomes" id="UP000193642"/>
    </source>
</evidence>
<dbReference type="NCBIfam" id="TIGR00482">
    <property type="entry name" value="nicotinate (nicotinamide) nucleotide adenylyltransferase"/>
    <property type="match status" value="1"/>
</dbReference>
<dbReference type="EC" id="2.7.7.1" evidence="13"/>
<dbReference type="GO" id="GO:0000309">
    <property type="term" value="F:nicotinamide-nucleotide adenylyltransferase activity"/>
    <property type="evidence" value="ECO:0007669"/>
    <property type="project" value="UniProtKB-EC"/>
</dbReference>
<dbReference type="InterPro" id="IPR014729">
    <property type="entry name" value="Rossmann-like_a/b/a_fold"/>
</dbReference>
<dbReference type="GO" id="GO:0004515">
    <property type="term" value="F:nicotinate-nucleotide adenylyltransferase activity"/>
    <property type="evidence" value="ECO:0007669"/>
    <property type="project" value="UniProtKB-EC"/>
</dbReference>
<evidence type="ECO:0000256" key="3">
    <source>
        <dbReference type="ARBA" id="ARBA00011881"/>
    </source>
</evidence>
<keyword evidence="5 13" id="KW-0808">Transferase</keyword>
<keyword evidence="7 13" id="KW-0547">Nucleotide-binding</keyword>
<evidence type="ECO:0000256" key="5">
    <source>
        <dbReference type="ARBA" id="ARBA00022679"/>
    </source>
</evidence>
<comment type="function">
    <text evidence="12">Catalyzes the formation of NAD(+) from nicotinamide mononucleotide (NMN) and ATP. Can also use the deamidated form; nicotinic acid mononucleotide (NaMN) as substrate with the same efficiency. Can use triazofurin monophosphate (TrMP) as substrate. Can also use GTP and ITP as nucleotide donors. Also catalyzes the reverse reaction, i.e. the pyrophosphorolytic cleavage of NAD(+). For the pyrophosphorolytic activity, can use NAD(+), NADH, NaAD, nicotinic acid adenine dinucleotide phosphate (NHD), nicotinamide guanine dinucleotide (NGD) as substrates. Fails to cleave phosphorylated dinucleotides NADP(+), NADPH and NaADP(+). Protects against axonal degeneration following injury. May be involved in the maintenance of axonal integrity. Also functions as a stress-response chaperone protein that prevents toxic aggregation of proteins; this function may be independent of its NAD(+) synthesis activity.</text>
</comment>
<name>A0A1Y2C5V2_9FUNG</name>
<evidence type="ECO:0000256" key="9">
    <source>
        <dbReference type="ARBA" id="ARBA00023027"/>
    </source>
</evidence>
<dbReference type="SUPFAM" id="SSF52374">
    <property type="entry name" value="Nucleotidylyl transferase"/>
    <property type="match status" value="1"/>
</dbReference>
<evidence type="ECO:0000256" key="7">
    <source>
        <dbReference type="ARBA" id="ARBA00022741"/>
    </source>
</evidence>
<evidence type="ECO:0000256" key="4">
    <source>
        <dbReference type="ARBA" id="ARBA00022642"/>
    </source>
</evidence>
<dbReference type="InterPro" id="IPR005248">
    <property type="entry name" value="NadD/NMNAT"/>
</dbReference>
<comment type="pathway">
    <text evidence="13">Cofactor biosynthesis; NAD(+) biosynthesis; NAD(+) from nicotinamide D-ribonucleotide: step 1/1.</text>
</comment>
<comment type="catalytic activity">
    <reaction evidence="13">
        <text>nicotinate beta-D-ribonucleotide + ATP + H(+) = deamido-NAD(+) + diphosphate</text>
        <dbReference type="Rhea" id="RHEA:22860"/>
        <dbReference type="ChEBI" id="CHEBI:15378"/>
        <dbReference type="ChEBI" id="CHEBI:30616"/>
        <dbReference type="ChEBI" id="CHEBI:33019"/>
        <dbReference type="ChEBI" id="CHEBI:57502"/>
        <dbReference type="ChEBI" id="CHEBI:58437"/>
        <dbReference type="EC" id="2.7.7.18"/>
    </reaction>
</comment>
<evidence type="ECO:0000256" key="8">
    <source>
        <dbReference type="ARBA" id="ARBA00022840"/>
    </source>
</evidence>
<evidence type="ECO:0000256" key="11">
    <source>
        <dbReference type="ARBA" id="ARBA00049001"/>
    </source>
</evidence>
<keyword evidence="9 13" id="KW-0520">NAD</keyword>
<evidence type="ECO:0000256" key="10">
    <source>
        <dbReference type="ARBA" id="ARBA00023128"/>
    </source>
</evidence>
<evidence type="ECO:0000313" key="15">
    <source>
        <dbReference type="EMBL" id="ORY42316.1"/>
    </source>
</evidence>
<keyword evidence="6 13" id="KW-0548">Nucleotidyltransferase</keyword>
<protein>
    <recommendedName>
        <fullName evidence="13">Nicotinamide-nucleotide adenylyltransferase</fullName>
        <ecNumber evidence="13">2.7.7.1</ecNumber>
        <ecNumber evidence="13">2.7.7.18</ecNumber>
    </recommendedName>
</protein>
<comment type="cofactor">
    <cofactor evidence="1">
        <name>Mg(2+)</name>
        <dbReference type="ChEBI" id="CHEBI:18420"/>
    </cofactor>
</comment>
<gene>
    <name evidence="15" type="ORF">BCR33DRAFT_698798</name>
</gene>
<keyword evidence="16" id="KW-1185">Reference proteome</keyword>
<dbReference type="Proteomes" id="UP000193642">
    <property type="component" value="Unassembled WGS sequence"/>
</dbReference>
<dbReference type="InterPro" id="IPR004821">
    <property type="entry name" value="Cyt_trans-like"/>
</dbReference>
<dbReference type="PANTHER" id="PTHR12039:SF0">
    <property type="entry name" value="NICOTINAMIDE-NUCLEOTIDE ADENYLYLTRANSFERASE"/>
    <property type="match status" value="1"/>
</dbReference>
<reference evidence="15 16" key="1">
    <citation type="submission" date="2016-07" db="EMBL/GenBank/DDBJ databases">
        <title>Pervasive Adenine N6-methylation of Active Genes in Fungi.</title>
        <authorList>
            <consortium name="DOE Joint Genome Institute"/>
            <person name="Mondo S.J."/>
            <person name="Dannebaum R.O."/>
            <person name="Kuo R.C."/>
            <person name="Labutti K."/>
            <person name="Haridas S."/>
            <person name="Kuo A."/>
            <person name="Salamov A."/>
            <person name="Ahrendt S.R."/>
            <person name="Lipzen A."/>
            <person name="Sullivan W."/>
            <person name="Andreopoulos W.B."/>
            <person name="Clum A."/>
            <person name="Lindquist E."/>
            <person name="Daum C."/>
            <person name="Ramamoorthy G.K."/>
            <person name="Gryganskyi A."/>
            <person name="Culley D."/>
            <person name="Magnuson J.K."/>
            <person name="James T.Y."/>
            <person name="O'Malley M.A."/>
            <person name="Stajich J.E."/>
            <person name="Spatafora J.W."/>
            <person name="Visel A."/>
            <person name="Grigoriev I.V."/>
        </authorList>
    </citation>
    <scope>NUCLEOTIDE SEQUENCE [LARGE SCALE GENOMIC DNA]</scope>
    <source>
        <strain evidence="15 16">JEL800</strain>
    </source>
</reference>
<proteinExistence type="inferred from homology"/>
<dbReference type="Pfam" id="PF01467">
    <property type="entry name" value="CTP_transf_like"/>
    <property type="match status" value="1"/>
</dbReference>
<dbReference type="AlphaFoldDB" id="A0A1Y2C5V2"/>
<comment type="caution">
    <text evidence="15">The sequence shown here is derived from an EMBL/GenBank/DDBJ whole genome shotgun (WGS) entry which is preliminary data.</text>
</comment>
<keyword evidence="8 13" id="KW-0067">ATP-binding</keyword>
<dbReference type="GO" id="GO:0005524">
    <property type="term" value="F:ATP binding"/>
    <property type="evidence" value="ECO:0007669"/>
    <property type="project" value="UniProtKB-KW"/>
</dbReference>
<evidence type="ECO:0000256" key="6">
    <source>
        <dbReference type="ARBA" id="ARBA00022695"/>
    </source>
</evidence>
<accession>A0A1Y2C5V2</accession>
<dbReference type="GO" id="GO:0005759">
    <property type="term" value="C:mitochondrial matrix"/>
    <property type="evidence" value="ECO:0007669"/>
    <property type="project" value="UniProtKB-ARBA"/>
</dbReference>
<dbReference type="FunFam" id="3.40.50.620:FF:000221">
    <property type="entry name" value="Nicotinamide/nicotinic acid mononucleotide adenylyltransferase 3"/>
    <property type="match status" value="1"/>
</dbReference>
<sequence length="349" mass="40283">MAAMPTDTLTPIPLSPRVAAIQDSSASVCSVSEDPIQPYSFPKGKLRRVMQDPKKIPLVLVGCGSYSPVTYLHLRMFEMTKDHIEEHQQFELLGAYFSPVSSGYKKAGLAYYKHRVRMCQLAVMGSDWIDVDPWEAEQVQTQRTAVVLQHFDDWLNNEELAGKNWGVECDGRRRRIRIKLVAGGDLIQSFASYEVKNGEKIPVWLPTDLDIILGKFGCFIIERTGADVHDFLLSHQSLYDHRKRVYVVKQFIYNDISSTKVRLFIKRHMSIKYLLPDPVIEYILRKRLYMVDEPSGRTDGPFDDWDEQDMKKLEEDETLETPHVEVVQMLDEDVEVLRQEQRKGLDVDD</sequence>
<evidence type="ECO:0000259" key="14">
    <source>
        <dbReference type="Pfam" id="PF01467"/>
    </source>
</evidence>
<dbReference type="InterPro" id="IPR051182">
    <property type="entry name" value="Euk_NMN_adenylyltrnsfrase"/>
</dbReference>
<keyword evidence="10" id="KW-0496">Mitochondrion</keyword>
<dbReference type="OrthoDB" id="422187at2759"/>
<evidence type="ECO:0000256" key="1">
    <source>
        <dbReference type="ARBA" id="ARBA00001946"/>
    </source>
</evidence>
<evidence type="ECO:0000256" key="12">
    <source>
        <dbReference type="ARBA" id="ARBA00093425"/>
    </source>
</evidence>
<comment type="subcellular location">
    <subcellularLocation>
        <location evidence="2">Mitochondrion</location>
    </subcellularLocation>
</comment>
<dbReference type="PANTHER" id="PTHR12039">
    <property type="entry name" value="NICOTINAMIDE MONONUCLEOTIDE ADENYLYLTRANSFERASE"/>
    <property type="match status" value="1"/>
</dbReference>
<organism evidence="15 16">
    <name type="scientific">Rhizoclosmatium globosum</name>
    <dbReference type="NCBI Taxonomy" id="329046"/>
    <lineage>
        <taxon>Eukaryota</taxon>
        <taxon>Fungi</taxon>
        <taxon>Fungi incertae sedis</taxon>
        <taxon>Chytridiomycota</taxon>
        <taxon>Chytridiomycota incertae sedis</taxon>
        <taxon>Chytridiomycetes</taxon>
        <taxon>Chytridiales</taxon>
        <taxon>Chytriomycetaceae</taxon>
        <taxon>Rhizoclosmatium</taxon>
    </lineage>
</organism>
<dbReference type="Gene3D" id="3.40.50.620">
    <property type="entry name" value="HUPs"/>
    <property type="match status" value="1"/>
</dbReference>
<comment type="subunit">
    <text evidence="3">Homotetramer.</text>
</comment>
<keyword evidence="4 13" id="KW-0662">Pyridine nucleotide biosynthesis</keyword>
<dbReference type="EC" id="2.7.7.18" evidence="13"/>
<evidence type="ECO:0000256" key="13">
    <source>
        <dbReference type="RuleBase" id="RU362021"/>
    </source>
</evidence>
<comment type="similarity">
    <text evidence="13">Belongs to the eukaryotic NMN adenylyltransferase family.</text>
</comment>
<dbReference type="EMBL" id="MCGO01000029">
    <property type="protein sequence ID" value="ORY42316.1"/>
    <property type="molecule type" value="Genomic_DNA"/>
</dbReference>
<comment type="catalytic activity">
    <reaction evidence="11 13">
        <text>beta-nicotinamide D-ribonucleotide + ATP + H(+) = diphosphate + NAD(+)</text>
        <dbReference type="Rhea" id="RHEA:21360"/>
        <dbReference type="ChEBI" id="CHEBI:14649"/>
        <dbReference type="ChEBI" id="CHEBI:15378"/>
        <dbReference type="ChEBI" id="CHEBI:30616"/>
        <dbReference type="ChEBI" id="CHEBI:33019"/>
        <dbReference type="ChEBI" id="CHEBI:57540"/>
        <dbReference type="EC" id="2.7.7.1"/>
    </reaction>
</comment>
<dbReference type="STRING" id="329046.A0A1Y2C5V2"/>
<feature type="domain" description="Cytidyltransferase-like" evidence="14">
    <location>
        <begin position="63"/>
        <end position="262"/>
    </location>
</feature>